<feature type="domain" description="Cyclic nucleotide-binding" evidence="20">
    <location>
        <begin position="426"/>
        <end position="546"/>
    </location>
</feature>
<feature type="repeat" description="ANK" evidence="17">
    <location>
        <begin position="666"/>
        <end position="698"/>
    </location>
</feature>
<keyword evidence="7" id="KW-0677">Repeat</keyword>
<dbReference type="GO" id="GO:0015271">
    <property type="term" value="F:outward rectifier potassium channel activity"/>
    <property type="evidence" value="ECO:0007669"/>
    <property type="project" value="UniProtKB-ARBA"/>
</dbReference>
<comment type="function">
    <text evidence="18">Potassium channel.</text>
</comment>
<dbReference type="InterPro" id="IPR045319">
    <property type="entry name" value="KAT/AKT"/>
</dbReference>
<dbReference type="AlphaFoldDB" id="A0A1S3UG67"/>
<name>A0A1S3UG67_VIGRR</name>
<evidence type="ECO:0000256" key="6">
    <source>
        <dbReference type="ARBA" id="ARBA00022692"/>
    </source>
</evidence>
<feature type="transmembrane region" description="Helical" evidence="18">
    <location>
        <begin position="111"/>
        <end position="130"/>
    </location>
</feature>
<comment type="subunit">
    <text evidence="18">The potassium channel is composed of a homo- or heterotetrameric complex of pore-forming subunits.</text>
</comment>
<dbReference type="SUPFAM" id="SSF81324">
    <property type="entry name" value="Voltage-gated potassium channels"/>
    <property type="match status" value="1"/>
</dbReference>
<gene>
    <name evidence="23" type="primary">LOC106765054</name>
</gene>
<evidence type="ECO:0000256" key="17">
    <source>
        <dbReference type="PROSITE-ProRule" id="PRU00023"/>
    </source>
</evidence>
<dbReference type="KEGG" id="vra:106765054"/>
<dbReference type="SUPFAM" id="SSF48403">
    <property type="entry name" value="Ankyrin repeat"/>
    <property type="match status" value="1"/>
</dbReference>
<dbReference type="Pfam" id="PF00027">
    <property type="entry name" value="cNMP_binding"/>
    <property type="match status" value="1"/>
</dbReference>
<comment type="subunit">
    <text evidence="16">The potassium channel is probably composed of a homo- or heterotetrameric complex of pore-forming subunits.</text>
</comment>
<evidence type="ECO:0000259" key="21">
    <source>
        <dbReference type="PROSITE" id="PS51490"/>
    </source>
</evidence>
<feature type="repeat" description="ANK" evidence="17">
    <location>
        <begin position="699"/>
        <end position="731"/>
    </location>
</feature>
<feature type="transmembrane region" description="Helical" evidence="18">
    <location>
        <begin position="326"/>
        <end position="351"/>
    </location>
</feature>
<dbReference type="GeneID" id="106765054"/>
<dbReference type="FunFam" id="1.25.40.20:FF:000563">
    <property type="entry name" value="Gated outwardly-rectifying K+ channel"/>
    <property type="match status" value="1"/>
</dbReference>
<dbReference type="PRINTS" id="PR01463">
    <property type="entry name" value="EAGCHANLFMLY"/>
</dbReference>
<dbReference type="PROSITE" id="PS50297">
    <property type="entry name" value="ANK_REP_REGION"/>
    <property type="match status" value="3"/>
</dbReference>
<keyword evidence="11 18" id="KW-1133">Transmembrane helix</keyword>
<evidence type="ECO:0000256" key="11">
    <source>
        <dbReference type="ARBA" id="ARBA00022989"/>
    </source>
</evidence>
<dbReference type="Pfam" id="PF11834">
    <property type="entry name" value="KHA"/>
    <property type="match status" value="1"/>
</dbReference>
<dbReference type="STRING" id="3916.A0A1S3UG67"/>
<dbReference type="SMART" id="SM00100">
    <property type="entry name" value="cNMP"/>
    <property type="match status" value="1"/>
</dbReference>
<dbReference type="PROSITE" id="PS51490">
    <property type="entry name" value="KHA"/>
    <property type="match status" value="1"/>
</dbReference>
<feature type="transmembrane region" description="Helical" evidence="18">
    <location>
        <begin position="241"/>
        <end position="263"/>
    </location>
</feature>
<comment type="domain">
    <text evidence="18">The segment S4 is probably the voltage-sensor and is characterized by a series of positively charged amino acids. The pore-forming region H5 is enclosed by the transmembrane segments S5 and S6 in the Shaker-type (1P/6TM) and contains the GYGD signature motif which seems to be involved in potassium selectivity.</text>
</comment>
<dbReference type="InterPro" id="IPR002110">
    <property type="entry name" value="Ankyrin_rpt"/>
</dbReference>
<keyword evidence="4 18" id="KW-0813">Transport</keyword>
<protein>
    <recommendedName>
        <fullName evidence="18">Potassium channel</fullName>
    </recommendedName>
</protein>
<dbReference type="InterPro" id="IPR005821">
    <property type="entry name" value="Ion_trans_dom"/>
</dbReference>
<dbReference type="InterPro" id="IPR018490">
    <property type="entry name" value="cNMP-bd_dom_sf"/>
</dbReference>
<keyword evidence="9 18" id="KW-0851">Voltage-gated channel</keyword>
<keyword evidence="10 18" id="KW-0630">Potassium</keyword>
<dbReference type="Proteomes" id="UP000087766">
    <property type="component" value="Chromosome 6"/>
</dbReference>
<keyword evidence="13 18" id="KW-0406">Ion transport</keyword>
<comment type="domain">
    <text evidence="18">The KHA domain (rich in hydrophobic and acidic residues) present in the C-terminal part is likely to be important for tetramerization.</text>
</comment>
<dbReference type="CDD" id="cd00038">
    <property type="entry name" value="CAP_ED"/>
    <property type="match status" value="1"/>
</dbReference>
<feature type="repeat" description="ANK" evidence="17">
    <location>
        <begin position="635"/>
        <end position="667"/>
    </location>
</feature>
<evidence type="ECO:0000256" key="1">
    <source>
        <dbReference type="ARBA" id="ARBA00004141"/>
    </source>
</evidence>
<dbReference type="PANTHER" id="PTHR45743">
    <property type="entry name" value="POTASSIUM CHANNEL AKT1"/>
    <property type="match status" value="1"/>
</dbReference>
<evidence type="ECO:0000256" key="12">
    <source>
        <dbReference type="ARBA" id="ARBA00023043"/>
    </source>
</evidence>
<reference evidence="23" key="2">
    <citation type="submission" date="2025-08" db="UniProtKB">
        <authorList>
            <consortium name="RefSeq"/>
        </authorList>
    </citation>
    <scope>IDENTIFICATION</scope>
    <source>
        <tissue evidence="23">Leaf</tissue>
    </source>
</reference>
<evidence type="ECO:0000256" key="9">
    <source>
        <dbReference type="ARBA" id="ARBA00022882"/>
    </source>
</evidence>
<dbReference type="Pfam" id="PF12796">
    <property type="entry name" value="Ank_2"/>
    <property type="match status" value="2"/>
</dbReference>
<dbReference type="PROSITE" id="PS50042">
    <property type="entry name" value="CNMP_BINDING_3"/>
    <property type="match status" value="1"/>
</dbReference>
<keyword evidence="5 18" id="KW-0633">Potassium transport</keyword>
<comment type="subcellular location">
    <subcellularLocation>
        <location evidence="2">Cell membrane</location>
        <topology evidence="2">Peripheral membrane protein</topology>
        <orientation evidence="2">Cytoplasmic side</orientation>
    </subcellularLocation>
    <subcellularLocation>
        <location evidence="1 18">Membrane</location>
        <topology evidence="1 18">Multi-pass membrane protein</topology>
    </subcellularLocation>
</comment>
<evidence type="ECO:0000256" key="14">
    <source>
        <dbReference type="ARBA" id="ARBA00023136"/>
    </source>
</evidence>
<evidence type="ECO:0000256" key="13">
    <source>
        <dbReference type="ARBA" id="ARBA00023065"/>
    </source>
</evidence>
<evidence type="ECO:0000256" key="10">
    <source>
        <dbReference type="ARBA" id="ARBA00022958"/>
    </source>
</evidence>
<evidence type="ECO:0000256" key="2">
    <source>
        <dbReference type="ARBA" id="ARBA00004413"/>
    </source>
</evidence>
<evidence type="ECO:0000256" key="8">
    <source>
        <dbReference type="ARBA" id="ARBA00022826"/>
    </source>
</evidence>
<dbReference type="InterPro" id="IPR036770">
    <property type="entry name" value="Ankyrin_rpt-contain_sf"/>
</dbReference>
<evidence type="ECO:0000256" key="7">
    <source>
        <dbReference type="ARBA" id="ARBA00022737"/>
    </source>
</evidence>
<evidence type="ECO:0000256" key="19">
    <source>
        <dbReference type="SAM" id="MobiDB-lite"/>
    </source>
</evidence>
<keyword evidence="22" id="KW-1185">Reference proteome</keyword>
<keyword evidence="6 18" id="KW-0812">Transmembrane</keyword>
<dbReference type="Gene3D" id="1.10.287.630">
    <property type="entry name" value="Helix hairpin bin"/>
    <property type="match status" value="1"/>
</dbReference>
<evidence type="ECO:0000256" key="5">
    <source>
        <dbReference type="ARBA" id="ARBA00022538"/>
    </source>
</evidence>
<evidence type="ECO:0000313" key="22">
    <source>
        <dbReference type="Proteomes" id="UP000087766"/>
    </source>
</evidence>
<dbReference type="OrthoDB" id="426293at2759"/>
<dbReference type="Gene3D" id="2.60.120.10">
    <property type="entry name" value="Jelly Rolls"/>
    <property type="match status" value="1"/>
</dbReference>
<dbReference type="GO" id="GO:0005886">
    <property type="term" value="C:plasma membrane"/>
    <property type="evidence" value="ECO:0007669"/>
    <property type="project" value="UniProtKB-SubCell"/>
</dbReference>
<dbReference type="Gene3D" id="1.25.40.20">
    <property type="entry name" value="Ankyrin repeat-containing domain"/>
    <property type="match status" value="2"/>
</dbReference>
<dbReference type="SUPFAM" id="SSF51206">
    <property type="entry name" value="cAMP-binding domain-like"/>
    <property type="match status" value="1"/>
</dbReference>
<evidence type="ECO:0000256" key="18">
    <source>
        <dbReference type="RuleBase" id="RU369015"/>
    </source>
</evidence>
<sequence length="851" mass="97561">MTGKKNVKAASKEGEEEGKQTTSSSTPLSHSRSLSSSSSSSSDEKEYEVQDLRDRLKSSRGSRFNLIENELGLNSRWSKFSRQALFHGICGFSEDFVIHPDNRWYRAWTKFILLWAVYSSFFTPMEFGFFRGLPENLFILDIIGQLAFLVDIFLQFFVAYRDSQTYRMVYKRTPIALRYLKSDFIFDLLGCMPWDVIFKASGRREAVRYLLWIRLYRVRKVEDFFHKLEKDIRVNYITTRIVKLIVVELYCTHTAACIFYYLATTLPESQEGYTWIGSLKLGDYSYSHFREIDLWMRYTTSLYFAIVTMATVGYGDIHAVNLREMIFIMIYVSFDMILGAYLIGNMTALIVKGSKTEKFRDKMTDLLKYMNRNRLGRDIREQIKGHVRLQYESSYTEAAVIQDIPISIRAKISQTLYLPYIEQVSLFKGCSAEFINQIVIRIHEEFFLPGEVIMQQGNVVDQLYFVCHGVLEEVGTAEDGSEETVSLLQRHSSFGEISILCNIPQPYTVRVCELCRLLRLDKQTFTNILDIYFYDGRKVLNNLLEGKESFRGKQLESDITLHIGKQEAELALKVNSAAFHGDLHQLKGLIRAGADPNKTDYDGRSPLHLAASRGHEDITFFLIQERVDVNIKDNFGNTPLLEAVKNGNDRVASLLVKEGASMKIENAGSFLNTAVARGDSDYLKRLLSNGMDPNSKDYDYRSPLHIAAAEGLYFMAKLLLEAGASVFSKDRWGNTPLDEARMCGNKNLIKLLEDAKSAQLLEFPYSSQEFTDKMHPKKCTVFPFHPWDPKDNRRHGIVLWIPHSIEELIKSAAEQIEFSGDSCILSEDGGKITDVDMIKDGQKLYLVHETQ</sequence>
<dbReference type="GO" id="GO:0034702">
    <property type="term" value="C:monoatomic ion channel complex"/>
    <property type="evidence" value="ECO:0007669"/>
    <property type="project" value="UniProtKB-KW"/>
</dbReference>
<dbReference type="FunFam" id="1.10.287.70:FF:000139">
    <property type="entry name" value="Potassium channel SKOR"/>
    <property type="match status" value="1"/>
</dbReference>
<keyword evidence="14 18" id="KW-0472">Membrane</keyword>
<dbReference type="InterPro" id="IPR014710">
    <property type="entry name" value="RmlC-like_jellyroll"/>
</dbReference>
<dbReference type="Gene3D" id="1.10.287.70">
    <property type="match status" value="1"/>
</dbReference>
<dbReference type="Pfam" id="PF00520">
    <property type="entry name" value="Ion_trans"/>
    <property type="match status" value="1"/>
</dbReference>
<dbReference type="InterPro" id="IPR021789">
    <property type="entry name" value="KHA_dom"/>
</dbReference>
<feature type="transmembrane region" description="Helical" evidence="18">
    <location>
        <begin position="142"/>
        <end position="160"/>
    </location>
</feature>
<accession>A0A1S3UG67</accession>
<feature type="compositionally biased region" description="Low complexity" evidence="19">
    <location>
        <begin position="21"/>
        <end position="41"/>
    </location>
</feature>
<feature type="compositionally biased region" description="Basic and acidic residues" evidence="19">
    <location>
        <begin position="10"/>
        <end position="19"/>
    </location>
</feature>
<dbReference type="InterPro" id="IPR000595">
    <property type="entry name" value="cNMP-bd_dom"/>
</dbReference>
<organism evidence="22 23">
    <name type="scientific">Vigna radiata var. radiata</name>
    <name type="common">Mung bean</name>
    <name type="synonym">Phaseolus aureus</name>
    <dbReference type="NCBI Taxonomy" id="3916"/>
    <lineage>
        <taxon>Eukaryota</taxon>
        <taxon>Viridiplantae</taxon>
        <taxon>Streptophyta</taxon>
        <taxon>Embryophyta</taxon>
        <taxon>Tracheophyta</taxon>
        <taxon>Spermatophyta</taxon>
        <taxon>Magnoliopsida</taxon>
        <taxon>eudicotyledons</taxon>
        <taxon>Gunneridae</taxon>
        <taxon>Pentapetalae</taxon>
        <taxon>rosids</taxon>
        <taxon>fabids</taxon>
        <taxon>Fabales</taxon>
        <taxon>Fabaceae</taxon>
        <taxon>Papilionoideae</taxon>
        <taxon>50 kb inversion clade</taxon>
        <taxon>NPAAA clade</taxon>
        <taxon>indigoferoid/millettioid clade</taxon>
        <taxon>Phaseoleae</taxon>
        <taxon>Vigna</taxon>
    </lineage>
</organism>
<evidence type="ECO:0000256" key="3">
    <source>
        <dbReference type="ARBA" id="ARBA00007929"/>
    </source>
</evidence>
<feature type="transmembrane region" description="Helical" evidence="18">
    <location>
        <begin position="295"/>
        <end position="314"/>
    </location>
</feature>
<evidence type="ECO:0000313" key="23">
    <source>
        <dbReference type="RefSeq" id="XP_014505028.1"/>
    </source>
</evidence>
<feature type="region of interest" description="Disordered" evidence="19">
    <location>
        <begin position="1"/>
        <end position="48"/>
    </location>
</feature>
<comment type="similarity">
    <text evidence="3 18">Belongs to the potassium channel family. Plant (TC 1.A.1.4) subfamily.</text>
</comment>
<dbReference type="PANTHER" id="PTHR45743:SF3">
    <property type="entry name" value="POTASSIUM CHANNEL SKOR"/>
    <property type="match status" value="1"/>
</dbReference>
<keyword evidence="8 18" id="KW-0631">Potassium channel</keyword>
<evidence type="ECO:0000256" key="16">
    <source>
        <dbReference type="ARBA" id="ARBA00065181"/>
    </source>
</evidence>
<comment type="caution">
    <text evidence="18">Lacks conserved residue(s) required for the propagation of feature annotation.</text>
</comment>
<dbReference type="InterPro" id="IPR003938">
    <property type="entry name" value="K_chnl_volt-dep_EAG/ELK/ERG"/>
</dbReference>
<dbReference type="PRINTS" id="PR01415">
    <property type="entry name" value="ANKYRIN"/>
</dbReference>
<feature type="repeat" description="ANK" evidence="17">
    <location>
        <begin position="602"/>
        <end position="634"/>
    </location>
</feature>
<feature type="domain" description="KHA" evidence="21">
    <location>
        <begin position="778"/>
        <end position="851"/>
    </location>
</feature>
<proteinExistence type="inferred from homology"/>
<dbReference type="PROSITE" id="PS50088">
    <property type="entry name" value="ANK_REPEAT"/>
    <property type="match status" value="4"/>
</dbReference>
<keyword evidence="15 18" id="KW-0407">Ion channel</keyword>
<keyword evidence="12 17" id="KW-0040">ANK repeat</keyword>
<reference evidence="22" key="1">
    <citation type="journal article" date="2014" name="Nat. Commun.">
        <title>Genome sequence of mungbean and insights into evolution within Vigna species.</title>
        <authorList>
            <person name="Kang Y.J."/>
            <person name="Kim S.K."/>
            <person name="Kim M.Y."/>
            <person name="Lestari P."/>
            <person name="Kim K.H."/>
            <person name="Ha B.K."/>
            <person name="Jun T.H."/>
            <person name="Hwang W.J."/>
            <person name="Lee T."/>
            <person name="Lee J."/>
            <person name="Shim S."/>
            <person name="Yoon M.Y."/>
            <person name="Jang Y.E."/>
            <person name="Han K.S."/>
            <person name="Taeprayoon P."/>
            <person name="Yoon N."/>
            <person name="Somta P."/>
            <person name="Tanya P."/>
            <person name="Kim K.S."/>
            <person name="Gwag J.G."/>
            <person name="Moon J.K."/>
            <person name="Lee Y.H."/>
            <person name="Park B.S."/>
            <person name="Bombarely A."/>
            <person name="Doyle J.J."/>
            <person name="Jackson S.A."/>
            <person name="Schafleitner R."/>
            <person name="Srinives P."/>
            <person name="Varshney R.K."/>
            <person name="Lee S.H."/>
        </authorList>
    </citation>
    <scope>NUCLEOTIDE SEQUENCE [LARGE SCALE GENOMIC DNA]</scope>
    <source>
        <strain evidence="22">cv. VC1973A</strain>
    </source>
</reference>
<evidence type="ECO:0000256" key="4">
    <source>
        <dbReference type="ARBA" id="ARBA00022448"/>
    </source>
</evidence>
<evidence type="ECO:0000256" key="15">
    <source>
        <dbReference type="ARBA" id="ARBA00023303"/>
    </source>
</evidence>
<dbReference type="FunFam" id="2.60.120.10:FF:000074">
    <property type="entry name" value="Potassium channel KAT2"/>
    <property type="match status" value="1"/>
</dbReference>
<dbReference type="RefSeq" id="XP_014505028.1">
    <property type="nucleotide sequence ID" value="XM_014649542.2"/>
</dbReference>
<dbReference type="SMART" id="SM00248">
    <property type="entry name" value="ANK"/>
    <property type="match status" value="6"/>
</dbReference>
<evidence type="ECO:0000259" key="20">
    <source>
        <dbReference type="PROSITE" id="PS50042"/>
    </source>
</evidence>